<organism evidence="2 3">
    <name type="scientific">Ajellomyces capsulatus (strain G186AR / H82 / ATCC MYA-2454 / RMSCC 2432)</name>
    <name type="common">Darling's disease fungus</name>
    <name type="synonym">Histoplasma capsulatum</name>
    <dbReference type="NCBI Taxonomy" id="447093"/>
    <lineage>
        <taxon>Eukaryota</taxon>
        <taxon>Fungi</taxon>
        <taxon>Dikarya</taxon>
        <taxon>Ascomycota</taxon>
        <taxon>Pezizomycotina</taxon>
        <taxon>Eurotiomycetes</taxon>
        <taxon>Eurotiomycetidae</taxon>
        <taxon>Onygenales</taxon>
        <taxon>Ajellomycetaceae</taxon>
        <taxon>Histoplasma</taxon>
    </lineage>
</organism>
<reference evidence="2" key="1">
    <citation type="submission" date="2009-02" db="EMBL/GenBank/DDBJ databases">
        <title>The Genome Sequence of Ajellomyces capsulatus strain G186AR.</title>
        <authorList>
            <consortium name="The Broad Institute Genome Sequencing Platform"/>
            <person name="Champion M."/>
            <person name="Cuomo C."/>
            <person name="Ma L.-J."/>
            <person name="Henn M.R."/>
            <person name="Sil A."/>
            <person name="Goldman B."/>
            <person name="Young S.K."/>
            <person name="Kodira C.D."/>
            <person name="Zeng Q."/>
            <person name="Koehrsen M."/>
            <person name="Alvarado L."/>
            <person name="Berlin A."/>
            <person name="Borenstein D."/>
            <person name="Chen Z."/>
            <person name="Engels R."/>
            <person name="Freedman E."/>
            <person name="Gellesch M."/>
            <person name="Goldberg J."/>
            <person name="Griggs A."/>
            <person name="Gujja S."/>
            <person name="Heiman D."/>
            <person name="Hepburn T."/>
            <person name="Howarth C."/>
            <person name="Jen D."/>
            <person name="Larson L."/>
            <person name="Lewis B."/>
            <person name="Mehta T."/>
            <person name="Park D."/>
            <person name="Pearson M."/>
            <person name="Roberts A."/>
            <person name="Saif S."/>
            <person name="Shea T."/>
            <person name="Shenoy N."/>
            <person name="Sisk P."/>
            <person name="Stolte C."/>
            <person name="Sykes S."/>
            <person name="Walk T."/>
            <person name="White J."/>
            <person name="Yandava C."/>
            <person name="Klein B."/>
            <person name="McEwen J.G."/>
            <person name="Puccia R."/>
            <person name="Goldman G.H."/>
            <person name="Felipe M.S."/>
            <person name="Nino-Vega G."/>
            <person name="San-Blas G."/>
            <person name="Taylor J."/>
            <person name="Mendoza L."/>
            <person name="Galagan J."/>
            <person name="Nusbaum C."/>
            <person name="Birren B."/>
        </authorList>
    </citation>
    <scope>NUCLEOTIDE SEQUENCE</scope>
    <source>
        <strain evidence="2">G186AR</strain>
    </source>
</reference>
<evidence type="ECO:0000313" key="3">
    <source>
        <dbReference type="Proteomes" id="UP000001631"/>
    </source>
</evidence>
<sequence length="450" mass="49583">MGVPAKPKYTPDSYTVALICPKGIEFAAVEGMLEHTHPPIPMERAENAYTLGQISNHNVVVVMLPESGTSAAATTVTQALNDFKSIRFGLLVGVGGAIPVEEVHDIRLGDVVVSMPAGTFGGVVQFDRGKIYTDGRFERTGALSKPPNLLLSSAGKLHARHIREGNSLMKNVSTLLSKFPKMRKGPLGDPGSAKDLLFEATYPHPEKMNTCKSCLPEKLVNREPRSEAGPEIHYGTIGSSNLVIKDGITRNKLYDELGIICVEIEAAGLIDEFPCLVIRGISNYADSHKNKEWQPYAAATAAAYMKELLETIPSSEVYKARRAVDSLKVWVGSIRKEVVDAAIKGKLDEFKNDCSKSKMEVLGEWTASVVDFSSVHQFFAKWFHSPRLLYGPWTPDPRAVWADTRRDDSERMLAWCDDCGKNSSGYRVIAKYWTLWALFKYAGVVSATLR</sequence>
<proteinExistence type="predicted"/>
<dbReference type="Gene3D" id="3.40.50.1580">
    <property type="entry name" value="Nucleoside phosphorylase domain"/>
    <property type="match status" value="1"/>
</dbReference>
<evidence type="ECO:0000259" key="1">
    <source>
        <dbReference type="Pfam" id="PF01048"/>
    </source>
</evidence>
<keyword evidence="3" id="KW-1185">Reference proteome</keyword>
<dbReference type="RefSeq" id="XP_045285745.1">
    <property type="nucleotide sequence ID" value="XM_045433432.1"/>
</dbReference>
<evidence type="ECO:0000313" key="2">
    <source>
        <dbReference type="EMBL" id="EEH05264.1"/>
    </source>
</evidence>
<dbReference type="GeneID" id="69039399"/>
<dbReference type="STRING" id="447093.C0NTA3"/>
<gene>
    <name evidence="2" type="ORF">HCBG_06383</name>
</gene>
<dbReference type="Pfam" id="PF01048">
    <property type="entry name" value="PNP_UDP_1"/>
    <property type="match status" value="1"/>
</dbReference>
<dbReference type="AlphaFoldDB" id="C0NTA3"/>
<name>C0NTA3_AJECG</name>
<feature type="domain" description="Nucleoside phosphorylase" evidence="1">
    <location>
        <begin position="16"/>
        <end position="309"/>
    </location>
</feature>
<dbReference type="SUPFAM" id="SSF53167">
    <property type="entry name" value="Purine and uridine phosphorylases"/>
    <property type="match status" value="1"/>
</dbReference>
<accession>C0NTA3</accession>
<dbReference type="InterPro" id="IPR035994">
    <property type="entry name" value="Nucleoside_phosphorylase_sf"/>
</dbReference>
<dbReference type="VEuPathDB" id="FungiDB:I7I50_05740"/>
<dbReference type="GO" id="GO:0003824">
    <property type="term" value="F:catalytic activity"/>
    <property type="evidence" value="ECO:0007669"/>
    <property type="project" value="InterPro"/>
</dbReference>
<dbReference type="Proteomes" id="UP000001631">
    <property type="component" value="Unassembled WGS sequence"/>
</dbReference>
<dbReference type="PANTHER" id="PTHR46082:SF11">
    <property type="entry name" value="AAA+ ATPASE DOMAIN-CONTAINING PROTEIN-RELATED"/>
    <property type="match status" value="1"/>
</dbReference>
<protein>
    <submittedName>
        <fullName evidence="2">Pfs domain-containing protein</fullName>
    </submittedName>
</protein>
<dbReference type="PANTHER" id="PTHR46082">
    <property type="entry name" value="ATP/GTP-BINDING PROTEIN-RELATED"/>
    <property type="match status" value="1"/>
</dbReference>
<dbReference type="InParanoid" id="C0NTA3"/>
<dbReference type="InterPro" id="IPR000845">
    <property type="entry name" value="Nucleoside_phosphorylase_d"/>
</dbReference>
<dbReference type="HOGENOM" id="CLU_000288_34_22_1"/>
<dbReference type="GO" id="GO:0009116">
    <property type="term" value="P:nucleoside metabolic process"/>
    <property type="evidence" value="ECO:0007669"/>
    <property type="project" value="InterPro"/>
</dbReference>
<dbReference type="InterPro" id="IPR053137">
    <property type="entry name" value="NLR-like"/>
</dbReference>
<dbReference type="EMBL" id="GG663371">
    <property type="protein sequence ID" value="EEH05264.1"/>
    <property type="molecule type" value="Genomic_DNA"/>
</dbReference>